<evidence type="ECO:0000259" key="2">
    <source>
        <dbReference type="Pfam" id="PF20769"/>
    </source>
</evidence>
<dbReference type="NCBIfam" id="TIGR02889">
    <property type="entry name" value="spore_YpeB"/>
    <property type="match status" value="1"/>
</dbReference>
<keyword evidence="4" id="KW-1185">Reference proteome</keyword>
<dbReference type="Proteomes" id="UP000281498">
    <property type="component" value="Unassembled WGS sequence"/>
</dbReference>
<sequence>MIRNILIGVLAAGVIGTGVWGYNEHQEKEALVIQGENTYQRAFHDLTYRVDLINDELGSTLAMNSKERLSPSLSEVWKITSEAQNDIGQFPLVLSSFSKTEEFLYKLGEFSYRHAVRDFDEEPLTEDEYENLQTLYSQSEEIQTEMRNVQSKVLKDDVRWMDINDQLQAQDEPLDNSIIDGFHIIDEKVGAFSEVDFGAGDSHLSSNAKEIAENLSGEEINEEEARDKAAKFLDSGNKGNIDIEMAGEGLEYEAYTVTVPDEKHDTTTTMDITKKGGHAVWMLNEREVEEQKISLSEASEKAKAFLERNEYDSMQLVDSKQYDNIGVFEFVVLKDDVRIYSDAIVLEVALDQGDVIGFEAFPYLANHKKDRDLEVSLTQEEAEENLNPHLDVKEHHLGVIENQLEEEVLCHEFYGVIDKDTFRIFINAKSGREEVVQKMQNPERIFKG</sequence>
<dbReference type="RefSeq" id="WP_110935224.1">
    <property type="nucleotide sequence ID" value="NZ_KZ614146.1"/>
</dbReference>
<proteinExistence type="predicted"/>
<evidence type="ECO:0000313" key="3">
    <source>
        <dbReference type="EMBL" id="RKL67613.1"/>
    </source>
</evidence>
<dbReference type="AlphaFoldDB" id="A0A3A9KDA2"/>
<dbReference type="Pfam" id="PF20769">
    <property type="entry name" value="YPEB_N"/>
    <property type="match status" value="1"/>
</dbReference>
<feature type="domain" description="Sporulation protein YpeB PepSY1 and PepSY2" evidence="1">
    <location>
        <begin position="180"/>
        <end position="373"/>
    </location>
</feature>
<dbReference type="GO" id="GO:0009847">
    <property type="term" value="P:spore germination"/>
    <property type="evidence" value="ECO:0007669"/>
    <property type="project" value="InterPro"/>
</dbReference>
<dbReference type="OrthoDB" id="2372097at2"/>
<name>A0A3A9KDA2_9BACI</name>
<gene>
    <name evidence="3" type="primary">ypeB</name>
    <name evidence="3" type="ORF">CR203_09690</name>
</gene>
<evidence type="ECO:0000259" key="1">
    <source>
        <dbReference type="Pfam" id="PF14620"/>
    </source>
</evidence>
<dbReference type="InterPro" id="IPR014239">
    <property type="entry name" value="YpeB_PepSY1-2"/>
</dbReference>
<feature type="domain" description="Sporulation protein YpeB N-terminal" evidence="2">
    <location>
        <begin position="27"/>
        <end position="162"/>
    </location>
</feature>
<evidence type="ECO:0000313" key="4">
    <source>
        <dbReference type="Proteomes" id="UP000281498"/>
    </source>
</evidence>
<dbReference type="Pfam" id="PF14620">
    <property type="entry name" value="YPEB_PepSY1-2"/>
    <property type="match status" value="1"/>
</dbReference>
<dbReference type="EMBL" id="PDOE01000003">
    <property type="protein sequence ID" value="RKL67613.1"/>
    <property type="molecule type" value="Genomic_DNA"/>
</dbReference>
<protein>
    <submittedName>
        <fullName evidence="3">Germination protein YpeB</fullName>
    </submittedName>
</protein>
<organism evidence="3 4">
    <name type="scientific">Salipaludibacillus neizhouensis</name>
    <dbReference type="NCBI Taxonomy" id="885475"/>
    <lineage>
        <taxon>Bacteria</taxon>
        <taxon>Bacillati</taxon>
        <taxon>Bacillota</taxon>
        <taxon>Bacilli</taxon>
        <taxon>Bacillales</taxon>
        <taxon>Bacillaceae</taxon>
    </lineage>
</organism>
<reference evidence="3 4" key="1">
    <citation type="submission" date="2017-10" db="EMBL/GenBank/DDBJ databases">
        <title>Bacillus sp. nov., a halophilic bacterium isolated from a Keqin Lake.</title>
        <authorList>
            <person name="Wang H."/>
        </authorList>
    </citation>
    <scope>NUCLEOTIDE SEQUENCE [LARGE SCALE GENOMIC DNA]</scope>
    <source>
        <strain evidence="3 4">KCTC 13187</strain>
    </source>
</reference>
<accession>A0A3A9KDA2</accession>
<comment type="caution">
    <text evidence="3">The sequence shown here is derived from an EMBL/GenBank/DDBJ whole genome shotgun (WGS) entry which is preliminary data.</text>
</comment>
<dbReference type="InterPro" id="IPR048402">
    <property type="entry name" value="YpeB_N"/>
</dbReference>